<evidence type="ECO:0000256" key="2">
    <source>
        <dbReference type="SAM" id="SignalP"/>
    </source>
</evidence>
<dbReference type="SUPFAM" id="SSF101898">
    <property type="entry name" value="NHL repeat"/>
    <property type="match status" value="1"/>
</dbReference>
<keyword evidence="5" id="KW-1185">Reference proteome</keyword>
<dbReference type="InterPro" id="IPR011042">
    <property type="entry name" value="6-blade_b-propeller_TolB-like"/>
</dbReference>
<dbReference type="InterPro" id="IPR026444">
    <property type="entry name" value="Secre_tail"/>
</dbReference>
<proteinExistence type="predicted"/>
<name>A0ABS8LWB9_9FLAO</name>
<gene>
    <name evidence="4" type="ORF">LNQ34_03675</name>
</gene>
<evidence type="ECO:0000313" key="4">
    <source>
        <dbReference type="EMBL" id="MCC9016867.1"/>
    </source>
</evidence>
<dbReference type="Gene3D" id="2.120.10.30">
    <property type="entry name" value="TolB, C-terminal domain"/>
    <property type="match status" value="1"/>
</dbReference>
<sequence>MKKILLLALLSAYGLNAQTASDYVTGLPDVSGLAFDSTGNLYIGDAANKIIKVTPSQVQSTFATTNGYVGQLAFDANDNLWAVEVDKADKLNQKVTKIPPSGAATSYTASGSAYGIATDAAGNLFYSEQNFGVNTGEIKKISTTGTISTFFLDPNSLDFTSGMIFDKTGNLIVTDYSDTPLKKINPAGVITKISTSLPPKTTNKKFLSLASNGDLYIAFNQKIFRLAADDATGTLNLVYDFGLRCTLYGMTIYNGNLYVSVYDDYTPLDQKGKVIKITPQTLRIDTINKPTTEDIIIYPNPASDYLHVESKNELIKTIELYDLTGRLIKNYNPSEIKDNTIALSALTSGNYILKINNTSKKITIN</sequence>
<keyword evidence="1 2" id="KW-0732">Signal</keyword>
<evidence type="ECO:0000259" key="3">
    <source>
        <dbReference type="Pfam" id="PF18962"/>
    </source>
</evidence>
<dbReference type="Pfam" id="PF18962">
    <property type="entry name" value="Por_Secre_tail"/>
    <property type="match status" value="1"/>
</dbReference>
<protein>
    <submittedName>
        <fullName evidence="4">T9SS type A sorting domain-containing protein</fullName>
    </submittedName>
</protein>
<accession>A0ABS8LWB9</accession>
<evidence type="ECO:0000256" key="1">
    <source>
        <dbReference type="ARBA" id="ARBA00022729"/>
    </source>
</evidence>
<feature type="signal peptide" evidence="2">
    <location>
        <begin position="1"/>
        <end position="17"/>
    </location>
</feature>
<dbReference type="RefSeq" id="WP_229998686.1">
    <property type="nucleotide sequence ID" value="NZ_JAJJMN010000001.1"/>
</dbReference>
<dbReference type="NCBIfam" id="TIGR04183">
    <property type="entry name" value="Por_Secre_tail"/>
    <property type="match status" value="1"/>
</dbReference>
<organism evidence="4 5">
    <name type="scientific">Flavobacterium lipolyticum</name>
    <dbReference type="NCBI Taxonomy" id="2893754"/>
    <lineage>
        <taxon>Bacteria</taxon>
        <taxon>Pseudomonadati</taxon>
        <taxon>Bacteroidota</taxon>
        <taxon>Flavobacteriia</taxon>
        <taxon>Flavobacteriales</taxon>
        <taxon>Flavobacteriaceae</taxon>
        <taxon>Flavobacterium</taxon>
    </lineage>
</organism>
<evidence type="ECO:0000313" key="5">
    <source>
        <dbReference type="Proteomes" id="UP001430700"/>
    </source>
</evidence>
<feature type="chain" id="PRO_5046545274" evidence="2">
    <location>
        <begin position="18"/>
        <end position="365"/>
    </location>
</feature>
<dbReference type="Proteomes" id="UP001430700">
    <property type="component" value="Unassembled WGS sequence"/>
</dbReference>
<comment type="caution">
    <text evidence="4">The sequence shown here is derived from an EMBL/GenBank/DDBJ whole genome shotgun (WGS) entry which is preliminary data.</text>
</comment>
<feature type="domain" description="Secretion system C-terminal sorting" evidence="3">
    <location>
        <begin position="297"/>
        <end position="362"/>
    </location>
</feature>
<dbReference type="EMBL" id="JAJJMN010000001">
    <property type="protein sequence ID" value="MCC9016867.1"/>
    <property type="molecule type" value="Genomic_DNA"/>
</dbReference>
<reference evidence="4" key="1">
    <citation type="submission" date="2021-11" db="EMBL/GenBank/DDBJ databases">
        <title>Description of novel Flavobacterium species.</title>
        <authorList>
            <person name="Saticioglu I.B."/>
            <person name="Ay H."/>
            <person name="Altun S."/>
            <person name="Duman M."/>
        </authorList>
    </citation>
    <scope>NUCLEOTIDE SEQUENCE</scope>
    <source>
        <strain evidence="4">F-126</strain>
    </source>
</reference>
<dbReference type="Gene3D" id="2.40.10.500">
    <property type="match status" value="1"/>
</dbReference>